<dbReference type="Proteomes" id="UP000176253">
    <property type="component" value="Unassembled WGS sequence"/>
</dbReference>
<dbReference type="AlphaFoldDB" id="A0A1F6A0D8"/>
<comment type="caution">
    <text evidence="3">The sequence shown here is derived from an EMBL/GenBank/DDBJ whole genome shotgun (WGS) entry which is preliminary data.</text>
</comment>
<dbReference type="InterPro" id="IPR002716">
    <property type="entry name" value="PIN_dom"/>
</dbReference>
<feature type="transmembrane region" description="Helical" evidence="1">
    <location>
        <begin position="34"/>
        <end position="55"/>
    </location>
</feature>
<gene>
    <name evidence="3" type="ORF">A3D78_05350</name>
</gene>
<sequence length="128" mass="15099">MKEYILDTNCLLRYLLHDNIAQSNKVKKFFSQALSLKISIMIPIVVFTETVYAMVKLYKFERIIVADKLKTIVNNAYLEIERREILLQALTQFADSNFSLIDLLLYFEAKKTDKELLTFDRKLKKLNI</sequence>
<dbReference type="SMART" id="SM00670">
    <property type="entry name" value="PINc"/>
    <property type="match status" value="1"/>
</dbReference>
<keyword evidence="1" id="KW-0812">Transmembrane</keyword>
<feature type="domain" description="PIN" evidence="2">
    <location>
        <begin position="2"/>
        <end position="125"/>
    </location>
</feature>
<accession>A0A1F6A0D8</accession>
<evidence type="ECO:0000259" key="2">
    <source>
        <dbReference type="SMART" id="SM00670"/>
    </source>
</evidence>
<evidence type="ECO:0000313" key="4">
    <source>
        <dbReference type="Proteomes" id="UP000176253"/>
    </source>
</evidence>
<dbReference type="EMBL" id="MFJM01000019">
    <property type="protein sequence ID" value="OGG18176.1"/>
    <property type="molecule type" value="Genomic_DNA"/>
</dbReference>
<dbReference type="InterPro" id="IPR029060">
    <property type="entry name" value="PIN-like_dom_sf"/>
</dbReference>
<dbReference type="SUPFAM" id="SSF88723">
    <property type="entry name" value="PIN domain-like"/>
    <property type="match status" value="1"/>
</dbReference>
<reference evidence="3 4" key="1">
    <citation type="journal article" date="2016" name="Nat. Commun.">
        <title>Thousands of microbial genomes shed light on interconnected biogeochemical processes in an aquifer system.</title>
        <authorList>
            <person name="Anantharaman K."/>
            <person name="Brown C.T."/>
            <person name="Hug L.A."/>
            <person name="Sharon I."/>
            <person name="Castelle C.J."/>
            <person name="Probst A.J."/>
            <person name="Thomas B.C."/>
            <person name="Singh A."/>
            <person name="Wilkins M.J."/>
            <person name="Karaoz U."/>
            <person name="Brodie E.L."/>
            <person name="Williams K.H."/>
            <person name="Hubbard S.S."/>
            <person name="Banfield J.F."/>
        </authorList>
    </citation>
    <scope>NUCLEOTIDE SEQUENCE [LARGE SCALE GENOMIC DNA]</scope>
</reference>
<organism evidence="3 4">
    <name type="scientific">Candidatus Gottesmanbacteria bacterium RIFCSPHIGHO2_02_FULL_39_14</name>
    <dbReference type="NCBI Taxonomy" id="1798383"/>
    <lineage>
        <taxon>Bacteria</taxon>
        <taxon>Candidatus Gottesmaniibacteriota</taxon>
    </lineage>
</organism>
<keyword evidence="1" id="KW-0472">Membrane</keyword>
<dbReference type="Gene3D" id="3.40.50.1010">
    <property type="entry name" value="5'-nuclease"/>
    <property type="match status" value="1"/>
</dbReference>
<evidence type="ECO:0000256" key="1">
    <source>
        <dbReference type="SAM" id="Phobius"/>
    </source>
</evidence>
<evidence type="ECO:0000313" key="3">
    <source>
        <dbReference type="EMBL" id="OGG18176.1"/>
    </source>
</evidence>
<dbReference type="STRING" id="1798383.A3D78_05350"/>
<protein>
    <recommendedName>
        <fullName evidence="2">PIN domain-containing protein</fullName>
    </recommendedName>
</protein>
<dbReference type="Pfam" id="PF01850">
    <property type="entry name" value="PIN"/>
    <property type="match status" value="1"/>
</dbReference>
<keyword evidence="1" id="KW-1133">Transmembrane helix</keyword>
<proteinExistence type="predicted"/>
<name>A0A1F6A0D8_9BACT</name>